<name>A0A9W4TAH0_9GLOM</name>
<reference evidence="1" key="1">
    <citation type="submission" date="2022-08" db="EMBL/GenBank/DDBJ databases">
        <authorList>
            <person name="Kallberg Y."/>
            <person name="Tangrot J."/>
            <person name="Rosling A."/>
        </authorList>
    </citation>
    <scope>NUCLEOTIDE SEQUENCE</scope>
    <source>
        <strain evidence="1">Wild A</strain>
    </source>
</reference>
<dbReference type="EMBL" id="CAMKVN010022967">
    <property type="protein sequence ID" value="CAI2199986.1"/>
    <property type="molecule type" value="Genomic_DNA"/>
</dbReference>
<dbReference type="Proteomes" id="UP001153678">
    <property type="component" value="Unassembled WGS sequence"/>
</dbReference>
<feature type="non-terminal residue" evidence="1">
    <location>
        <position position="1"/>
    </location>
</feature>
<evidence type="ECO:0000313" key="1">
    <source>
        <dbReference type="EMBL" id="CAI2199986.1"/>
    </source>
</evidence>
<feature type="non-terminal residue" evidence="1">
    <location>
        <position position="55"/>
    </location>
</feature>
<evidence type="ECO:0000313" key="2">
    <source>
        <dbReference type="Proteomes" id="UP001153678"/>
    </source>
</evidence>
<protein>
    <submittedName>
        <fullName evidence="1">17757_t:CDS:1</fullName>
    </submittedName>
</protein>
<sequence length="55" mass="6201">KEAVDQIISLNPNINIVNFVDTIMPPDLIEVVINHFTQNNIASRQILAQNLLSQM</sequence>
<keyword evidence="2" id="KW-1185">Reference proteome</keyword>
<gene>
    <name evidence="1" type="ORF">FWILDA_LOCUS19345</name>
</gene>
<comment type="caution">
    <text evidence="1">The sequence shown here is derived from an EMBL/GenBank/DDBJ whole genome shotgun (WGS) entry which is preliminary data.</text>
</comment>
<accession>A0A9W4TAH0</accession>
<organism evidence="1 2">
    <name type="scientific">Funneliformis geosporum</name>
    <dbReference type="NCBI Taxonomy" id="1117311"/>
    <lineage>
        <taxon>Eukaryota</taxon>
        <taxon>Fungi</taxon>
        <taxon>Fungi incertae sedis</taxon>
        <taxon>Mucoromycota</taxon>
        <taxon>Glomeromycotina</taxon>
        <taxon>Glomeromycetes</taxon>
        <taxon>Glomerales</taxon>
        <taxon>Glomeraceae</taxon>
        <taxon>Funneliformis</taxon>
    </lineage>
</organism>
<proteinExistence type="predicted"/>
<dbReference type="OrthoDB" id="550575at2759"/>
<dbReference type="AlphaFoldDB" id="A0A9W4TAH0"/>